<sequence>MGLGNGTNILSFSTFSKRQHFFNTDFQILILIWSISQVLRVGM</sequence>
<dbReference type="Proteomes" id="UP000192266">
    <property type="component" value="Unassembled WGS sequence"/>
</dbReference>
<evidence type="ECO:0000313" key="2">
    <source>
        <dbReference type="Proteomes" id="UP000192266"/>
    </source>
</evidence>
<dbReference type="AlphaFoldDB" id="A0A1W1W040"/>
<proteinExistence type="predicted"/>
<reference evidence="1 2" key="1">
    <citation type="submission" date="2017-04" db="EMBL/GenBank/DDBJ databases">
        <authorList>
            <person name="Afonso C.L."/>
            <person name="Miller P.J."/>
            <person name="Scott M.A."/>
            <person name="Spackman E."/>
            <person name="Goraichik I."/>
            <person name="Dimitrov K.M."/>
            <person name="Suarez D.L."/>
            <person name="Swayne D.E."/>
        </authorList>
    </citation>
    <scope>NUCLEOTIDE SEQUENCE [LARGE SCALE GENOMIC DNA]</scope>
    <source>
        <strain evidence="1 2">DSM 11622</strain>
    </source>
</reference>
<gene>
    <name evidence="1" type="ORF">SAMN00120144_1760</name>
</gene>
<protein>
    <submittedName>
        <fullName evidence="1">Uncharacterized protein</fullName>
    </submittedName>
</protein>
<keyword evidence="2" id="KW-1185">Reference proteome</keyword>
<evidence type="ECO:0000313" key="1">
    <source>
        <dbReference type="EMBL" id="SMB98741.1"/>
    </source>
</evidence>
<name>A0A1W1W040_9BACT</name>
<accession>A0A1W1W040</accession>
<dbReference type="EMBL" id="FWWW01000087">
    <property type="protein sequence ID" value="SMB98741.1"/>
    <property type="molecule type" value="Genomic_DNA"/>
</dbReference>
<organism evidence="1 2">
    <name type="scientific">Hymenobacter roseosalivarius DSM 11622</name>
    <dbReference type="NCBI Taxonomy" id="645990"/>
    <lineage>
        <taxon>Bacteria</taxon>
        <taxon>Pseudomonadati</taxon>
        <taxon>Bacteroidota</taxon>
        <taxon>Cytophagia</taxon>
        <taxon>Cytophagales</taxon>
        <taxon>Hymenobacteraceae</taxon>
        <taxon>Hymenobacter</taxon>
    </lineage>
</organism>